<dbReference type="PANTHER" id="PTHR14024:SF11">
    <property type="entry name" value="PERILIPIN-3"/>
    <property type="match status" value="1"/>
</dbReference>
<keyword evidence="6" id="KW-1185">Reference proteome</keyword>
<dbReference type="Gene3D" id="1.20.120.340">
    <property type="entry name" value="Flagellar protein FliS"/>
    <property type="match status" value="1"/>
</dbReference>
<reference evidence="5" key="2">
    <citation type="submission" date="2025-09" db="UniProtKB">
        <authorList>
            <consortium name="Ensembl"/>
        </authorList>
    </citation>
    <scope>IDENTIFICATION</scope>
</reference>
<dbReference type="InterPro" id="IPR004279">
    <property type="entry name" value="Perilipin"/>
</dbReference>
<dbReference type="AlphaFoldDB" id="A0A8C3FQB1"/>
<dbReference type="GO" id="GO:0005829">
    <property type="term" value="C:cytosol"/>
    <property type="evidence" value="ECO:0007669"/>
    <property type="project" value="TreeGrafter"/>
</dbReference>
<organism evidence="5 6">
    <name type="scientific">Chrysemys picta bellii</name>
    <name type="common">Western painted turtle</name>
    <name type="synonym">Emys bellii</name>
    <dbReference type="NCBI Taxonomy" id="8478"/>
    <lineage>
        <taxon>Eukaryota</taxon>
        <taxon>Metazoa</taxon>
        <taxon>Chordata</taxon>
        <taxon>Craniata</taxon>
        <taxon>Vertebrata</taxon>
        <taxon>Euteleostomi</taxon>
        <taxon>Archelosauria</taxon>
        <taxon>Testudinata</taxon>
        <taxon>Testudines</taxon>
        <taxon>Cryptodira</taxon>
        <taxon>Durocryptodira</taxon>
        <taxon>Testudinoidea</taxon>
        <taxon>Emydidae</taxon>
        <taxon>Chrysemys</taxon>
    </lineage>
</organism>
<comment type="similarity">
    <text evidence="2 4">Belongs to the perilipin family.</text>
</comment>
<evidence type="ECO:0000256" key="1">
    <source>
        <dbReference type="ARBA" id="ARBA00004502"/>
    </source>
</evidence>
<evidence type="ECO:0000313" key="6">
    <source>
        <dbReference type="Proteomes" id="UP000694380"/>
    </source>
</evidence>
<name>A0A8C3FQB1_CHRPI</name>
<evidence type="ECO:0000256" key="4">
    <source>
        <dbReference type="PIRNR" id="PIRNR036881"/>
    </source>
</evidence>
<dbReference type="Proteomes" id="UP000694380">
    <property type="component" value="Unplaced"/>
</dbReference>
<dbReference type="GO" id="GO:0019915">
    <property type="term" value="P:lipid storage"/>
    <property type="evidence" value="ECO:0007669"/>
    <property type="project" value="TreeGrafter"/>
</dbReference>
<evidence type="ECO:0000256" key="3">
    <source>
        <dbReference type="ARBA" id="ARBA00022677"/>
    </source>
</evidence>
<comment type="subcellular location">
    <subcellularLocation>
        <location evidence="1">Lipid droplet</location>
    </subcellularLocation>
</comment>
<accession>A0A8C3FQB1</accession>
<dbReference type="GeneTree" id="ENSGT00950000182920"/>
<reference evidence="5" key="1">
    <citation type="submission" date="2025-08" db="UniProtKB">
        <authorList>
            <consortium name="Ensembl"/>
        </authorList>
    </citation>
    <scope>IDENTIFICATION</scope>
</reference>
<dbReference type="Gene3D" id="3.30.720.170">
    <property type="entry name" value="Perilipin, alpha-beta domain"/>
    <property type="match status" value="1"/>
</dbReference>
<dbReference type="GO" id="GO:0005811">
    <property type="term" value="C:lipid droplet"/>
    <property type="evidence" value="ECO:0007669"/>
    <property type="project" value="UniProtKB-SubCell"/>
</dbReference>
<dbReference type="PANTHER" id="PTHR14024">
    <property type="entry name" value="PERILIPIN"/>
    <property type="match status" value="1"/>
</dbReference>
<dbReference type="GO" id="GO:0010890">
    <property type="term" value="P:positive regulation of triglyceride storage"/>
    <property type="evidence" value="ECO:0007669"/>
    <property type="project" value="TreeGrafter"/>
</dbReference>
<protein>
    <recommendedName>
        <fullName evidence="4">Perilipin</fullName>
    </recommendedName>
</protein>
<dbReference type="Pfam" id="PF03036">
    <property type="entry name" value="Perilipin"/>
    <property type="match status" value="1"/>
</dbReference>
<keyword evidence="3" id="KW-0551">Lipid droplet</keyword>
<evidence type="ECO:0000313" key="5">
    <source>
        <dbReference type="Ensembl" id="ENSCPBP00000012569.1"/>
    </source>
</evidence>
<dbReference type="PIRSF" id="PIRSF036881">
    <property type="entry name" value="PAT"/>
    <property type="match status" value="1"/>
</dbReference>
<sequence length="397" mass="43118">VVSICLLPELSVVSRVANLPLVSSTYDKVSTTYTATKEDHSLIKSVCGVAEMGAKTIATAAVDGVQPILTTLEPQISAVNEYACKGLNKLEEKLPILQQPADKVISNTKELVSSTVTSTKDAVVSAVTEAKDVVTGMMGKTRETVQGSMDATKSVMTSSMSAVMESSVGQKVVSSIDTLLGKSEELVDFYLPITDEELGQLASVEQQRQPKSYYVRLGSLSTKLRQRAYQHSLGKVKQIDYAKEAVGLKLHDGQEKLNQMWQEWSRREIGANEDKDSAKPELIESQTLAVSRSIIHHLQAICLTLVSSIQGLPANMQDRVQQILSGLEDLHASFSTAASFQDLSSSVLSQSREKVTKAQESLNELLEYVVHNIPLTWIVGPFASSGDSAVDDKVEKD</sequence>
<evidence type="ECO:0000256" key="2">
    <source>
        <dbReference type="ARBA" id="ARBA00006311"/>
    </source>
</evidence>
<dbReference type="SUPFAM" id="SSF109775">
    <property type="entry name" value="Mannose-6-phosphate receptor binding protein 1 (Tip47), C-terminal domain"/>
    <property type="match status" value="1"/>
</dbReference>
<proteinExistence type="inferred from homology"/>
<gene>
    <name evidence="5" type="primary">LOC101943935</name>
</gene>
<dbReference type="Ensembl" id="ENSCPBT00000014969.1">
    <property type="protein sequence ID" value="ENSCPBP00000012569.1"/>
    <property type="gene ID" value="ENSCPBG00000009442.1"/>
</dbReference>